<keyword evidence="2" id="KW-1185">Reference proteome</keyword>
<proteinExistence type="predicted"/>
<gene>
    <name evidence="1" type="ORF">Patl1_04073</name>
</gene>
<evidence type="ECO:0000313" key="2">
    <source>
        <dbReference type="Proteomes" id="UP001164250"/>
    </source>
</evidence>
<sequence length="1313" mass="147151">MMASSDDESDVGPVSNYHFVDERDEPISFSVLPVQWGEDEIASGNKLHIFLHGTADNGLQKIYKRVVAWKFDLTNVTPEVYVLSKEKSWIKLQKPRKSFEEIIRTILITVHCLSYAKRNPEATGKSIWDHLSKIFSLYEVRPSQNDLVDHMDFVSEAFKRDDMLAKSKFLLKFLEEKPRKRRLSDEDLQSVIRSGFIVDDQDDLIDDAGDDESNEEEDLFDSVCSICDNGGSLLCCEGRCMRSFHPTVEDGEESRCVSLGLTKDEVEAIQNFFCKNCEYKQHQCFICGKLGSSDKASGAEVFPCVSATCGRFYHPDCVSKWLLRGDEVAVEQLRKSIFAGECFTCPSHKCYVCKQGENKMDGDLQFAVCRRCPKAYHRKCLPRDIVFQGEEEEGVIARAWTDLLPNRILIYCLKHEIVEEMGTPIRDRVIFPGMELKKTSVQGLKRKQTSAIPATKEKFVSVKRTLNSKASSQGKLAVNVPKRCPSVVEEGESARKIEKLSGGSDPSSKIRSKDAPRKTVKENVRSVSLEVDRSYMVDVKRTSLAPVSEPQKSVTVKPAKKMLRSELPSLDAETERRLLSLMKDAASEVTLKDIKKKHKIPSTHSNSLKAVVDRAISMGKVEGSVEAVRTALKKLEEEGNSIEDAKAVCEPEVINQIFRWKSKLKVYLAPFFHAARYTSFGRHFTKMEKLQEVVDKLHWYAQDGDMIVDFCCGANDFSCLLKKKLEETGKTCLYKNFDILQAKNDFNFEKRDWMTVGPEELAPGSQLIMGLNPPFGVRASLANKFINKALEFNPKLLILIVPPETERLDKKKTPYDLVWEDDQFLTGKSFYLPGSVDENGKQMDQWNLIAPPLYLWSHRDWAAGHKAIAEKHGHISRQQEASDSERNCNETHNLDHPVEDVHGHDDDTSMATDVPLQNVHGEYVDTSMMADLRSENILGHTSTLADLPQNIEMEKPMQIATTYERRSADKIIGGESNGSDGSGENQSKKTPRKRKRGKQKAGRGMSEKSPLDKQNVGRNLGSEKYKGIAQSPPANMIDGRSSMEGHPSKCDKIPSNVGCGEIDYHHFGDKRMPHCSPAHVIDSISPLEGHSSKSIEVPPHAGFCDDGYQHFGDKGMPYPSPLNMIDGVSSLEGHPSKSFDIPSHTGVGNSYRHFEPTTSGSHMQFGSAYRGNTLASFPDDMGWRYGMNKNDLYSTHRFRGGSNLGEQFQFYEQELVSSPPGYGQMGAFPSPTYGHLGSVPEASYRMNLSAMDRYRPRLDGSNHQSISALRSEPPMLPRTSFNDPRAPSHAGSPFGIGFASGPYQPGTRGWLDP</sequence>
<protein>
    <submittedName>
        <fullName evidence="1">Uncharacterized protein</fullName>
    </submittedName>
</protein>
<dbReference type="EMBL" id="CM047899">
    <property type="protein sequence ID" value="KAJ0101284.1"/>
    <property type="molecule type" value="Genomic_DNA"/>
</dbReference>
<evidence type="ECO:0000313" key="1">
    <source>
        <dbReference type="EMBL" id="KAJ0101284.1"/>
    </source>
</evidence>
<name>A0ACC1BQC5_9ROSI</name>
<comment type="caution">
    <text evidence="1">The sequence shown here is derived from an EMBL/GenBank/DDBJ whole genome shotgun (WGS) entry which is preliminary data.</text>
</comment>
<organism evidence="1 2">
    <name type="scientific">Pistacia atlantica</name>
    <dbReference type="NCBI Taxonomy" id="434234"/>
    <lineage>
        <taxon>Eukaryota</taxon>
        <taxon>Viridiplantae</taxon>
        <taxon>Streptophyta</taxon>
        <taxon>Embryophyta</taxon>
        <taxon>Tracheophyta</taxon>
        <taxon>Spermatophyta</taxon>
        <taxon>Magnoliopsida</taxon>
        <taxon>eudicotyledons</taxon>
        <taxon>Gunneridae</taxon>
        <taxon>Pentapetalae</taxon>
        <taxon>rosids</taxon>
        <taxon>malvids</taxon>
        <taxon>Sapindales</taxon>
        <taxon>Anacardiaceae</taxon>
        <taxon>Pistacia</taxon>
    </lineage>
</organism>
<reference evidence="2" key="1">
    <citation type="journal article" date="2023" name="G3 (Bethesda)">
        <title>Genome assembly and association tests identify interacting loci associated with vigor, precocity, and sex in interspecific pistachio rootstocks.</title>
        <authorList>
            <person name="Palmer W."/>
            <person name="Jacygrad E."/>
            <person name="Sagayaradj S."/>
            <person name="Cavanaugh K."/>
            <person name="Han R."/>
            <person name="Bertier L."/>
            <person name="Beede B."/>
            <person name="Kafkas S."/>
            <person name="Golino D."/>
            <person name="Preece J."/>
            <person name="Michelmore R."/>
        </authorList>
    </citation>
    <scope>NUCLEOTIDE SEQUENCE [LARGE SCALE GENOMIC DNA]</scope>
</reference>
<dbReference type="Proteomes" id="UP001164250">
    <property type="component" value="Chromosome 3"/>
</dbReference>
<accession>A0ACC1BQC5</accession>